<dbReference type="PATRIC" id="fig|743698.3.peg.1103"/>
<proteinExistence type="predicted"/>
<dbReference type="AlphaFoldDB" id="A0A0H3XJ83"/>
<dbReference type="KEGG" id="seri:SERIO_v1c10920"/>
<name>A0A0H3XJ83_9MOLU</name>
<gene>
    <name evidence="1" type="ORF">SERIO_v1c10920</name>
</gene>
<evidence type="ECO:0000313" key="2">
    <source>
        <dbReference type="Proteomes" id="UP000035661"/>
    </source>
</evidence>
<reference evidence="2" key="2">
    <citation type="submission" date="2015-06" db="EMBL/GenBank/DDBJ databases">
        <title>Complete genome sequence of Spiroplasma eriocheiris TDA-040725-5 (DSM 21848).</title>
        <authorList>
            <person name="Lo W.-S."/>
            <person name="Kuo C.-H."/>
        </authorList>
    </citation>
    <scope>NUCLEOTIDE SEQUENCE [LARGE SCALE GENOMIC DNA]</scope>
    <source>
        <strain evidence="2">TDA-040725-5</strain>
    </source>
</reference>
<evidence type="ECO:0000313" key="1">
    <source>
        <dbReference type="EMBL" id="AKM54645.1"/>
    </source>
</evidence>
<dbReference type="EMBL" id="CP011856">
    <property type="protein sequence ID" value="AKM54645.1"/>
    <property type="molecule type" value="Genomic_DNA"/>
</dbReference>
<dbReference type="STRING" id="315358.SERIO_v1c10920"/>
<dbReference type="Proteomes" id="UP000035661">
    <property type="component" value="Chromosome"/>
</dbReference>
<sequence length="187" mass="21898">MPGSFIKDDIFALEDNLFIRLSASHPSLTKLTSTINFCNQQLFLTHFLATATNPPTVERYDLSFDELVLSFSDFQAIIMVGFHENCSFANLINNFKTHSLKEQFSSTEVTIKNDFFSEKGKLLTLKFRKKYYNKIESYQIKYQKYLISAQKLISYLLVFVSLLRYQGMKKLLPVNFYQYFIKDLLNI</sequence>
<reference evidence="1 2" key="1">
    <citation type="journal article" date="2015" name="Genome Biol. Evol.">
        <title>Found and Lost: The Fates of Horizontally Acquired Genes in Arthropod-Symbiotic Spiroplasma.</title>
        <authorList>
            <person name="Lo W.S."/>
            <person name="Gasparich G.E."/>
            <person name="Kuo C.H."/>
        </authorList>
    </citation>
    <scope>NUCLEOTIDE SEQUENCE [LARGE SCALE GENOMIC DNA]</scope>
    <source>
        <strain evidence="2">TDA-040725-5</strain>
    </source>
</reference>
<protein>
    <submittedName>
        <fullName evidence="1">Uncharacterized protein</fullName>
    </submittedName>
</protein>
<organism evidence="1 2">
    <name type="scientific">Spiroplasma eriocheiris</name>
    <dbReference type="NCBI Taxonomy" id="315358"/>
    <lineage>
        <taxon>Bacteria</taxon>
        <taxon>Bacillati</taxon>
        <taxon>Mycoplasmatota</taxon>
        <taxon>Mollicutes</taxon>
        <taxon>Entomoplasmatales</taxon>
        <taxon>Spiroplasmataceae</taxon>
        <taxon>Spiroplasma</taxon>
    </lineage>
</organism>
<accession>A0A0H3XJ83</accession>
<keyword evidence="2" id="KW-1185">Reference proteome</keyword>